<evidence type="ECO:0000259" key="1">
    <source>
        <dbReference type="Pfam" id="PF08241"/>
    </source>
</evidence>
<dbReference type="PANTHER" id="PTHR43591">
    <property type="entry name" value="METHYLTRANSFERASE"/>
    <property type="match status" value="1"/>
</dbReference>
<evidence type="ECO:0000313" key="2">
    <source>
        <dbReference type="EMBL" id="KPL74940.1"/>
    </source>
</evidence>
<feature type="domain" description="Methyltransferase type 11" evidence="1">
    <location>
        <begin position="35"/>
        <end position="123"/>
    </location>
</feature>
<dbReference type="Gene3D" id="3.40.50.150">
    <property type="entry name" value="Vaccinia Virus protein VP39"/>
    <property type="match status" value="1"/>
</dbReference>
<dbReference type="Proteomes" id="UP000050514">
    <property type="component" value="Unassembled WGS sequence"/>
</dbReference>
<dbReference type="InterPro" id="IPR013216">
    <property type="entry name" value="Methyltransf_11"/>
</dbReference>
<organism evidence="2 3">
    <name type="scientific">Bellilinea caldifistulae</name>
    <dbReference type="NCBI Taxonomy" id="360411"/>
    <lineage>
        <taxon>Bacteria</taxon>
        <taxon>Bacillati</taxon>
        <taxon>Chloroflexota</taxon>
        <taxon>Anaerolineae</taxon>
        <taxon>Anaerolineales</taxon>
        <taxon>Anaerolineaceae</taxon>
        <taxon>Bellilinea</taxon>
    </lineage>
</organism>
<protein>
    <recommendedName>
        <fullName evidence="1">Methyltransferase type 11 domain-containing protein</fullName>
    </recommendedName>
</protein>
<proteinExistence type="predicted"/>
<accession>A0A0P6X1W9</accession>
<dbReference type="EMBL" id="LGHJ01000016">
    <property type="protein sequence ID" value="KPL74940.1"/>
    <property type="molecule type" value="Genomic_DNA"/>
</dbReference>
<keyword evidence="3" id="KW-1185">Reference proteome</keyword>
<comment type="caution">
    <text evidence="2">The sequence shown here is derived from an EMBL/GenBank/DDBJ whole genome shotgun (WGS) entry which is preliminary data.</text>
</comment>
<dbReference type="OrthoDB" id="150268at2"/>
<reference evidence="2 3" key="1">
    <citation type="submission" date="2015-07" db="EMBL/GenBank/DDBJ databases">
        <title>Draft genome of Bellilinea caldifistulae DSM 17877.</title>
        <authorList>
            <person name="Hemp J."/>
            <person name="Ward L.M."/>
            <person name="Pace L.A."/>
            <person name="Fischer W.W."/>
        </authorList>
    </citation>
    <scope>NUCLEOTIDE SEQUENCE [LARGE SCALE GENOMIC DNA]</scope>
    <source>
        <strain evidence="2 3">GOMI-1</strain>
    </source>
</reference>
<evidence type="ECO:0000313" key="3">
    <source>
        <dbReference type="Proteomes" id="UP000050514"/>
    </source>
</evidence>
<sequence length="245" mass="27662">MIDWHQRYQQQARWTAQLRAYLIQKAGIQPLNRVLEVGCGSGAVLREFSGENGIFGLDIDFSSLQITQTLLPSASLICSDAHYLPFVSKSMDYCFCHFFLMWVNGANVLQEMIRITRSGGAVIAMAEPDYGGRIDYPSSLSAIGKYQIQSLRDQGADPFTGRKIRAWFETAGLIDIESGVMAAQWTKDQPHPQEIDLEWSVIRSDLENYCKPEEIEALEKADRHAWLEGTRVLFVPTFYAIGFVP</sequence>
<gene>
    <name evidence="2" type="ORF">AC812_10505</name>
</gene>
<dbReference type="AlphaFoldDB" id="A0A0P6X1W9"/>
<dbReference type="STRING" id="360411.AC812_10505"/>
<dbReference type="GO" id="GO:0008757">
    <property type="term" value="F:S-adenosylmethionine-dependent methyltransferase activity"/>
    <property type="evidence" value="ECO:0007669"/>
    <property type="project" value="InterPro"/>
</dbReference>
<dbReference type="InterPro" id="IPR029063">
    <property type="entry name" value="SAM-dependent_MTases_sf"/>
</dbReference>
<dbReference type="RefSeq" id="WP_061915915.1">
    <property type="nucleotide sequence ID" value="NZ_DF967971.1"/>
</dbReference>
<name>A0A0P6X1W9_9CHLR</name>
<dbReference type="CDD" id="cd02440">
    <property type="entry name" value="AdoMet_MTases"/>
    <property type="match status" value="1"/>
</dbReference>
<dbReference type="Pfam" id="PF08241">
    <property type="entry name" value="Methyltransf_11"/>
    <property type="match status" value="1"/>
</dbReference>
<dbReference type="SUPFAM" id="SSF53335">
    <property type="entry name" value="S-adenosyl-L-methionine-dependent methyltransferases"/>
    <property type="match status" value="1"/>
</dbReference>